<sequence length="370" mass="40505">MSYSSHEVKVPGKLMIAGEYAVLEPNEKSVVAAVNRYVTVQIEPGEENVLSLPQWGLEAITWEINNEEVQFSIEDLRLGFIRNAFLVAHQLLQEKSVKPQSFKLQIKSELDDASTNKKYGLGSSAAIVTAVISSILTFHSCDKELLNLDTIFKLSAIVHLKTQKSGSGADVAAAVYGGWLEYCAFDGEWVLKELEQGNKLTDIIKKPWPNLLIKPLTPPSSLELVVGWTKEPAATAPMIKKLQNYKEGNLEAYKDFLKESSLAVNKLIKSFEINDYAGAINSLALNGKILRKLGENAGMDIETEKLRKLSSIAQSFGSGKSSGAGGGDCGIAFLKSDNHKEELYRAWEEADILPLDLSVSQRGVSVKSGN</sequence>
<feature type="domain" description="GHMP kinase N-terminal" evidence="7">
    <location>
        <begin position="88"/>
        <end position="178"/>
    </location>
</feature>
<dbReference type="PANTHER" id="PTHR31814">
    <property type="match status" value="1"/>
</dbReference>
<dbReference type="Proteomes" id="UP000184080">
    <property type="component" value="Unassembled WGS sequence"/>
</dbReference>
<feature type="domain" description="GHMP kinase C-terminal" evidence="8">
    <location>
        <begin position="281"/>
        <end position="349"/>
    </location>
</feature>
<evidence type="ECO:0000256" key="5">
    <source>
        <dbReference type="ARBA" id="ARBA00022777"/>
    </source>
</evidence>
<dbReference type="STRING" id="1121298.SAMN05444401_0786"/>
<dbReference type="UniPathway" id="UPA00057">
    <property type="reaction ID" value="UER00099"/>
</dbReference>
<dbReference type="InterPro" id="IPR035102">
    <property type="entry name" value="Phosphomevalonate_kinase"/>
</dbReference>
<evidence type="ECO:0000256" key="2">
    <source>
        <dbReference type="ARBA" id="ARBA00012958"/>
    </source>
</evidence>
<dbReference type="InterPro" id="IPR006204">
    <property type="entry name" value="GHMP_kinase_N_dom"/>
</dbReference>
<dbReference type="PANTHER" id="PTHR31814:SF2">
    <property type="entry name" value="PHOSPHOMEVALONATE KINASE"/>
    <property type="match status" value="1"/>
</dbReference>
<keyword evidence="10" id="KW-1185">Reference proteome</keyword>
<keyword evidence="4" id="KW-0547">Nucleotide-binding</keyword>
<dbReference type="GO" id="GO:0019287">
    <property type="term" value="P:isopentenyl diphosphate biosynthetic process, mevalonate pathway"/>
    <property type="evidence" value="ECO:0007669"/>
    <property type="project" value="UniProtKB-UniPathway"/>
</dbReference>
<dbReference type="InterPro" id="IPR020568">
    <property type="entry name" value="Ribosomal_Su5_D2-typ_SF"/>
</dbReference>
<gene>
    <name evidence="9" type="ORF">SAMN05444401_0786</name>
</gene>
<dbReference type="Gene3D" id="3.30.70.890">
    <property type="entry name" value="GHMP kinase, C-terminal domain"/>
    <property type="match status" value="1"/>
</dbReference>
<dbReference type="InterPro" id="IPR013750">
    <property type="entry name" value="GHMP_kinase_C_dom"/>
</dbReference>
<dbReference type="EMBL" id="FQZO01000001">
    <property type="protein sequence ID" value="SHI48536.1"/>
    <property type="molecule type" value="Genomic_DNA"/>
</dbReference>
<keyword evidence="6" id="KW-0067">ATP-binding</keyword>
<evidence type="ECO:0000259" key="8">
    <source>
        <dbReference type="Pfam" id="PF08544"/>
    </source>
</evidence>
<dbReference type="SUPFAM" id="SSF54211">
    <property type="entry name" value="Ribosomal protein S5 domain 2-like"/>
    <property type="match status" value="1"/>
</dbReference>
<protein>
    <recommendedName>
        <fullName evidence="2">phosphomevalonate kinase</fullName>
        <ecNumber evidence="2">2.7.4.2</ecNumber>
    </recommendedName>
</protein>
<evidence type="ECO:0000313" key="10">
    <source>
        <dbReference type="Proteomes" id="UP000184080"/>
    </source>
</evidence>
<name>A0A1M6BIN0_9CLOT</name>
<dbReference type="Pfam" id="PF00288">
    <property type="entry name" value="GHMP_kinases_N"/>
    <property type="match status" value="1"/>
</dbReference>
<dbReference type="GO" id="GO:0005524">
    <property type="term" value="F:ATP binding"/>
    <property type="evidence" value="ECO:0007669"/>
    <property type="project" value="UniProtKB-KW"/>
</dbReference>
<dbReference type="GO" id="GO:0004631">
    <property type="term" value="F:phosphomevalonate kinase activity"/>
    <property type="evidence" value="ECO:0007669"/>
    <property type="project" value="UniProtKB-EC"/>
</dbReference>
<dbReference type="Pfam" id="PF08544">
    <property type="entry name" value="GHMP_kinases_C"/>
    <property type="match status" value="1"/>
</dbReference>
<evidence type="ECO:0000256" key="6">
    <source>
        <dbReference type="ARBA" id="ARBA00022840"/>
    </source>
</evidence>
<evidence type="ECO:0000256" key="1">
    <source>
        <dbReference type="ARBA" id="ARBA00005017"/>
    </source>
</evidence>
<evidence type="ECO:0000256" key="3">
    <source>
        <dbReference type="ARBA" id="ARBA00022679"/>
    </source>
</evidence>
<comment type="pathway">
    <text evidence="1">Isoprenoid biosynthesis; isopentenyl diphosphate biosynthesis via mevalonate pathway; isopentenyl diphosphate from (R)-mevalonate: step 2/3.</text>
</comment>
<dbReference type="InterPro" id="IPR005917">
    <property type="entry name" value="Pmev_kinase_bact"/>
</dbReference>
<dbReference type="Gene3D" id="3.30.230.10">
    <property type="match status" value="1"/>
</dbReference>
<keyword evidence="5 9" id="KW-0418">Kinase</keyword>
<proteinExistence type="predicted"/>
<dbReference type="InterPro" id="IPR014721">
    <property type="entry name" value="Ribsml_uS5_D2-typ_fold_subgr"/>
</dbReference>
<accession>A0A1M6BIN0</accession>
<organism evidence="9 10">
    <name type="scientific">Clostridium amylolyticum</name>
    <dbReference type="NCBI Taxonomy" id="1121298"/>
    <lineage>
        <taxon>Bacteria</taxon>
        <taxon>Bacillati</taxon>
        <taxon>Bacillota</taxon>
        <taxon>Clostridia</taxon>
        <taxon>Eubacteriales</taxon>
        <taxon>Clostridiaceae</taxon>
        <taxon>Clostridium</taxon>
    </lineage>
</organism>
<evidence type="ECO:0000256" key="4">
    <source>
        <dbReference type="ARBA" id="ARBA00022741"/>
    </source>
</evidence>
<dbReference type="InterPro" id="IPR036554">
    <property type="entry name" value="GHMP_kinase_C_sf"/>
</dbReference>
<keyword evidence="3" id="KW-0808">Transferase</keyword>
<dbReference type="SUPFAM" id="SSF55060">
    <property type="entry name" value="GHMP Kinase, C-terminal domain"/>
    <property type="match status" value="1"/>
</dbReference>
<dbReference type="AlphaFoldDB" id="A0A1M6BIN0"/>
<dbReference type="NCBIfam" id="TIGR01220">
    <property type="entry name" value="Pmev_kin_Gr_pos"/>
    <property type="match status" value="1"/>
</dbReference>
<dbReference type="OrthoDB" id="1522677at2"/>
<dbReference type="PRINTS" id="PR00959">
    <property type="entry name" value="MEVGALKINASE"/>
</dbReference>
<dbReference type="EC" id="2.7.4.2" evidence="2"/>
<dbReference type="RefSeq" id="WP_073003886.1">
    <property type="nucleotide sequence ID" value="NZ_FQZO01000001.1"/>
</dbReference>
<evidence type="ECO:0000259" key="7">
    <source>
        <dbReference type="Pfam" id="PF00288"/>
    </source>
</evidence>
<evidence type="ECO:0000313" key="9">
    <source>
        <dbReference type="EMBL" id="SHI48536.1"/>
    </source>
</evidence>
<reference evidence="9 10" key="1">
    <citation type="submission" date="2016-11" db="EMBL/GenBank/DDBJ databases">
        <authorList>
            <person name="Jaros S."/>
            <person name="Januszkiewicz K."/>
            <person name="Wedrychowicz H."/>
        </authorList>
    </citation>
    <scope>NUCLEOTIDE SEQUENCE [LARGE SCALE GENOMIC DNA]</scope>
    <source>
        <strain evidence="9 10">DSM 21864</strain>
    </source>
</reference>